<dbReference type="SUPFAM" id="SSF57701">
    <property type="entry name" value="Zn2/Cys6 DNA-binding domain"/>
    <property type="match status" value="1"/>
</dbReference>
<keyword evidence="10" id="KW-1185">Reference proteome</keyword>
<organism evidence="9 10">
    <name type="scientific">Aspergillus pseudotamarii</name>
    <dbReference type="NCBI Taxonomy" id="132259"/>
    <lineage>
        <taxon>Eukaryota</taxon>
        <taxon>Fungi</taxon>
        <taxon>Dikarya</taxon>
        <taxon>Ascomycota</taxon>
        <taxon>Pezizomycotina</taxon>
        <taxon>Eurotiomycetes</taxon>
        <taxon>Eurotiomycetidae</taxon>
        <taxon>Eurotiales</taxon>
        <taxon>Aspergillaceae</taxon>
        <taxon>Aspergillus</taxon>
        <taxon>Aspergillus subgen. Circumdati</taxon>
    </lineage>
</organism>
<dbReference type="PANTHER" id="PTHR47338">
    <property type="entry name" value="ZN(II)2CYS6 TRANSCRIPTION FACTOR (EUROFUNG)-RELATED"/>
    <property type="match status" value="1"/>
</dbReference>
<dbReference type="Gene3D" id="4.10.240.10">
    <property type="entry name" value="Zn(2)-C6 fungal-type DNA-binding domain"/>
    <property type="match status" value="1"/>
</dbReference>
<reference evidence="9 10" key="1">
    <citation type="submission" date="2019-04" db="EMBL/GenBank/DDBJ databases">
        <title>Friends and foes A comparative genomics study of 23 Aspergillus species from section Flavi.</title>
        <authorList>
            <consortium name="DOE Joint Genome Institute"/>
            <person name="Kjaerbolling I."/>
            <person name="Vesth T."/>
            <person name="Frisvad J.C."/>
            <person name="Nybo J.L."/>
            <person name="Theobald S."/>
            <person name="Kildgaard S."/>
            <person name="Isbrandt T."/>
            <person name="Kuo A."/>
            <person name="Sato A."/>
            <person name="Lyhne E.K."/>
            <person name="Kogle M.E."/>
            <person name="Wiebenga A."/>
            <person name="Kun R.S."/>
            <person name="Lubbers R.J."/>
            <person name="Makela M.R."/>
            <person name="Barry K."/>
            <person name="Chovatia M."/>
            <person name="Clum A."/>
            <person name="Daum C."/>
            <person name="Haridas S."/>
            <person name="He G."/>
            <person name="LaButti K."/>
            <person name="Lipzen A."/>
            <person name="Mondo S."/>
            <person name="Riley R."/>
            <person name="Salamov A."/>
            <person name="Simmons B.A."/>
            <person name="Magnuson J.K."/>
            <person name="Henrissat B."/>
            <person name="Mortensen U.H."/>
            <person name="Larsen T.O."/>
            <person name="Devries R.P."/>
            <person name="Grigoriev I.V."/>
            <person name="Machida M."/>
            <person name="Baker S.E."/>
            <person name="Andersen M.R."/>
        </authorList>
    </citation>
    <scope>NUCLEOTIDE SEQUENCE [LARGE SCALE GENOMIC DNA]</scope>
    <source>
        <strain evidence="9 10">CBS 117625</strain>
    </source>
</reference>
<evidence type="ECO:0000256" key="2">
    <source>
        <dbReference type="ARBA" id="ARBA00022723"/>
    </source>
</evidence>
<dbReference type="Proteomes" id="UP000325672">
    <property type="component" value="Unassembled WGS sequence"/>
</dbReference>
<protein>
    <recommendedName>
        <fullName evidence="8">Zn(2)-C6 fungal-type domain-containing protein</fullName>
    </recommendedName>
</protein>
<dbReference type="InterPro" id="IPR036864">
    <property type="entry name" value="Zn2-C6_fun-type_DNA-bd_sf"/>
</dbReference>
<evidence type="ECO:0000259" key="8">
    <source>
        <dbReference type="PROSITE" id="PS50048"/>
    </source>
</evidence>
<feature type="compositionally biased region" description="Polar residues" evidence="7">
    <location>
        <begin position="52"/>
        <end position="75"/>
    </location>
</feature>
<feature type="region of interest" description="Disordered" evidence="7">
    <location>
        <begin position="50"/>
        <end position="75"/>
    </location>
</feature>
<dbReference type="CDD" id="cd12148">
    <property type="entry name" value="fungal_TF_MHR"/>
    <property type="match status" value="1"/>
</dbReference>
<evidence type="ECO:0000256" key="6">
    <source>
        <dbReference type="ARBA" id="ARBA00023242"/>
    </source>
</evidence>
<evidence type="ECO:0000313" key="9">
    <source>
        <dbReference type="EMBL" id="KAE8142969.1"/>
    </source>
</evidence>
<dbReference type="GO" id="GO:0005634">
    <property type="term" value="C:nucleus"/>
    <property type="evidence" value="ECO:0007669"/>
    <property type="project" value="UniProtKB-SubCell"/>
</dbReference>
<dbReference type="OrthoDB" id="270167at2759"/>
<evidence type="ECO:0000256" key="4">
    <source>
        <dbReference type="ARBA" id="ARBA00023125"/>
    </source>
</evidence>
<evidence type="ECO:0000256" key="7">
    <source>
        <dbReference type="SAM" id="MobiDB-lite"/>
    </source>
</evidence>
<dbReference type="InterPro" id="IPR007219">
    <property type="entry name" value="XnlR_reg_dom"/>
</dbReference>
<dbReference type="InterPro" id="IPR001138">
    <property type="entry name" value="Zn2Cys6_DnaBD"/>
</dbReference>
<dbReference type="SMART" id="SM00906">
    <property type="entry name" value="Fungal_trans"/>
    <property type="match status" value="1"/>
</dbReference>
<keyword evidence="2" id="KW-0479">Metal-binding</keyword>
<accession>A0A5N6T9V6</accession>
<dbReference type="Pfam" id="PF00172">
    <property type="entry name" value="Zn_clus"/>
    <property type="match status" value="1"/>
</dbReference>
<dbReference type="InterPro" id="IPR050815">
    <property type="entry name" value="TF_fung"/>
</dbReference>
<keyword evidence="4" id="KW-0238">DNA-binding</keyword>
<dbReference type="PROSITE" id="PS00463">
    <property type="entry name" value="ZN2_CY6_FUNGAL_1"/>
    <property type="match status" value="1"/>
</dbReference>
<dbReference type="GO" id="GO:0000981">
    <property type="term" value="F:DNA-binding transcription factor activity, RNA polymerase II-specific"/>
    <property type="evidence" value="ECO:0007669"/>
    <property type="project" value="InterPro"/>
</dbReference>
<keyword evidence="3" id="KW-0805">Transcription regulation</keyword>
<dbReference type="GO" id="GO:0008270">
    <property type="term" value="F:zinc ion binding"/>
    <property type="evidence" value="ECO:0007669"/>
    <property type="project" value="InterPro"/>
</dbReference>
<dbReference type="GeneID" id="43642776"/>
<comment type="subcellular location">
    <subcellularLocation>
        <location evidence="1">Nucleus</location>
    </subcellularLocation>
</comment>
<proteinExistence type="predicted"/>
<dbReference type="GO" id="GO:0009893">
    <property type="term" value="P:positive regulation of metabolic process"/>
    <property type="evidence" value="ECO:0007669"/>
    <property type="project" value="UniProtKB-ARBA"/>
</dbReference>
<name>A0A5N6T9V6_ASPPS</name>
<dbReference type="GO" id="GO:0006351">
    <property type="term" value="P:DNA-templated transcription"/>
    <property type="evidence" value="ECO:0007669"/>
    <property type="project" value="InterPro"/>
</dbReference>
<dbReference type="RefSeq" id="XP_031919032.1">
    <property type="nucleotide sequence ID" value="XM_032058566.1"/>
</dbReference>
<sequence length="537" mass="59727">MADQQKPSSRAINACLTCRKQKRKCTKERPKCSVCRKTGRVCDYTPIGRSAATATDNTTGSPDSQETGENAAFSSRSIHLSGYESSTTAVGSSITNGLSTLFLDSDVPRDQSYPESNRHISLPPECLRYLRSPESPQRRTWHRVICLIETEARFLTVSKLRLYQQLSNADRINDPDLGLLLIAMQLHTRSCSEVESGDAELYRSAKACHVYVESSNVFSIKVVQALLLIALYEISNAIYPTAYLTVGHCARLGHAMGIHQRSDAPQMLNRVGTWVELEERRRTWWAVIILDRYVNLGGRNRPLACEDAQPEDLLPADDKSWDRGEITVVEPLAVRANTTIEVCPFTRTCQAAHVLTRVLGHLNDRNADVDFRYKEAMQLHRTAQALSYTLSNELEQWIEKVYDPTAHLPLFSAIGICYSASLLLYDRYCCGGISGVAGNVEVQQMALSNINEVSGAVLNFAKSIRSAMDLGGALRMSPLVLDCLYQAAANLMWQSRETGNSDFLNMANEIQNVLEVLGARWKAPRAYLSILQNGGHC</sequence>
<evidence type="ECO:0000256" key="3">
    <source>
        <dbReference type="ARBA" id="ARBA00023015"/>
    </source>
</evidence>
<keyword evidence="5" id="KW-0804">Transcription</keyword>
<dbReference type="AlphaFoldDB" id="A0A5N6T9V6"/>
<dbReference type="EMBL" id="ML743553">
    <property type="protein sequence ID" value="KAE8142969.1"/>
    <property type="molecule type" value="Genomic_DNA"/>
</dbReference>
<dbReference type="SMART" id="SM00066">
    <property type="entry name" value="GAL4"/>
    <property type="match status" value="1"/>
</dbReference>
<dbReference type="Pfam" id="PF04082">
    <property type="entry name" value="Fungal_trans"/>
    <property type="match status" value="1"/>
</dbReference>
<dbReference type="PANTHER" id="PTHR47338:SF20">
    <property type="entry name" value="ZN(II)2CYS6 TRANSCRIPTION FACTOR (EUROFUNG)"/>
    <property type="match status" value="1"/>
</dbReference>
<evidence type="ECO:0000256" key="1">
    <source>
        <dbReference type="ARBA" id="ARBA00004123"/>
    </source>
</evidence>
<dbReference type="GO" id="GO:0003677">
    <property type="term" value="F:DNA binding"/>
    <property type="evidence" value="ECO:0007669"/>
    <property type="project" value="UniProtKB-KW"/>
</dbReference>
<evidence type="ECO:0000313" key="10">
    <source>
        <dbReference type="Proteomes" id="UP000325672"/>
    </source>
</evidence>
<gene>
    <name evidence="9" type="ORF">BDV38DRAFT_277779</name>
</gene>
<keyword evidence="6" id="KW-0539">Nucleus</keyword>
<dbReference type="PROSITE" id="PS50048">
    <property type="entry name" value="ZN2_CY6_FUNGAL_2"/>
    <property type="match status" value="1"/>
</dbReference>
<feature type="domain" description="Zn(2)-C6 fungal-type" evidence="8">
    <location>
        <begin position="14"/>
        <end position="44"/>
    </location>
</feature>
<dbReference type="CDD" id="cd00067">
    <property type="entry name" value="GAL4"/>
    <property type="match status" value="1"/>
</dbReference>
<evidence type="ECO:0000256" key="5">
    <source>
        <dbReference type="ARBA" id="ARBA00023163"/>
    </source>
</evidence>